<feature type="region of interest" description="Disordered" evidence="1">
    <location>
        <begin position="21"/>
        <end position="49"/>
    </location>
</feature>
<dbReference type="EMBL" id="JAGGKI010000020">
    <property type="protein sequence ID" value="MBP1896152.1"/>
    <property type="molecule type" value="Genomic_DNA"/>
</dbReference>
<accession>A0ABS4FIS3</accession>
<dbReference type="Proteomes" id="UP000706926">
    <property type="component" value="Unassembled WGS sequence"/>
</dbReference>
<gene>
    <name evidence="2" type="ORF">J2Z18_005266</name>
</gene>
<sequence>METGICEGTKLLSSAANELKELGSGYPPVDGQSPVIPPPHTGARSFREV</sequence>
<name>A0ABS4FIS3_9BACL</name>
<evidence type="ECO:0000313" key="3">
    <source>
        <dbReference type="Proteomes" id="UP000706926"/>
    </source>
</evidence>
<proteinExistence type="predicted"/>
<comment type="caution">
    <text evidence="2">The sequence shown here is derived from an EMBL/GenBank/DDBJ whole genome shotgun (WGS) entry which is preliminary data.</text>
</comment>
<keyword evidence="3" id="KW-1185">Reference proteome</keyword>
<organism evidence="2 3">
    <name type="scientific">Paenibacillus lactis</name>
    <dbReference type="NCBI Taxonomy" id="228574"/>
    <lineage>
        <taxon>Bacteria</taxon>
        <taxon>Bacillati</taxon>
        <taxon>Bacillota</taxon>
        <taxon>Bacilli</taxon>
        <taxon>Bacillales</taxon>
        <taxon>Paenibacillaceae</taxon>
        <taxon>Paenibacillus</taxon>
    </lineage>
</organism>
<evidence type="ECO:0000256" key="1">
    <source>
        <dbReference type="SAM" id="MobiDB-lite"/>
    </source>
</evidence>
<evidence type="ECO:0000313" key="2">
    <source>
        <dbReference type="EMBL" id="MBP1896152.1"/>
    </source>
</evidence>
<reference evidence="2 3" key="1">
    <citation type="submission" date="2021-03" db="EMBL/GenBank/DDBJ databases">
        <title>Genomic Encyclopedia of Type Strains, Phase IV (KMG-IV): sequencing the most valuable type-strain genomes for metagenomic binning, comparative biology and taxonomic classification.</title>
        <authorList>
            <person name="Goeker M."/>
        </authorList>
    </citation>
    <scope>NUCLEOTIDE SEQUENCE [LARGE SCALE GENOMIC DNA]</scope>
    <source>
        <strain evidence="2 3">DSM 15596</strain>
    </source>
</reference>
<dbReference type="GeneID" id="95408099"/>
<dbReference type="RefSeq" id="WP_245256202.1">
    <property type="nucleotide sequence ID" value="NZ_CP139098.1"/>
</dbReference>
<protein>
    <submittedName>
        <fullName evidence="2">Uncharacterized protein</fullName>
    </submittedName>
</protein>